<evidence type="ECO:0000256" key="13">
    <source>
        <dbReference type="SAM" id="SignalP"/>
    </source>
</evidence>
<sequence length="459" mass="45558">MRRRASTALAVTAAMLAVGVPPAGAITPPEVDPGATPPSGSAGPVGAMAQRNPCVTATLTPGMTPGADPGAVDPNRSALNLAQAWTHSRGEGQTVAVLDTGVRPGPRLPNVEAGGDFVAAGDGLTDCDGQGTLAAGLIAGQPGPDGFSGVAPEARILAIRLTSPRYAPRDGGEDPVVTRATVEAQAMARAIVRAADLGARVISISAVTCVPAGRNFDQSGLGAALRYAAVDKDAVIVAATGDGGAASGCGANPLGDPALPSDPRNWSGVTAVSIPAWWQDYVLSVGSLGADGTPSPFTLAGPWVGIAAPGENIVSVSNDDTGSLADGLPGGQDQIDPIRGTGYATSYVSGVAALVRSRFPELTARQVIERLTGTAQAAATAPSNLVGAGRLDPVAALTWNVPATAGDTDAAAVKPVAAPPPPPTRDPVPRVVAFAGAGVLALVVLAVCVLNARRKETPS</sequence>
<protein>
    <submittedName>
        <fullName evidence="15">Peptidase S8/S53 subtilisin kexin sedolisin</fullName>
    </submittedName>
</protein>
<keyword evidence="7" id="KW-0378">Hydrolase</keyword>
<gene>
    <name evidence="15" type="ORF">MVAC_23325</name>
</gene>
<evidence type="ECO:0000313" key="15">
    <source>
        <dbReference type="EMBL" id="EJZ05994.1"/>
    </source>
</evidence>
<dbReference type="InterPro" id="IPR023834">
    <property type="entry name" value="T7SS_pept_S8A_mycosin"/>
</dbReference>
<dbReference type="InterPro" id="IPR036852">
    <property type="entry name" value="Peptidase_S8/S53_dom_sf"/>
</dbReference>
<name>K0V4L9_MYCVA</name>
<keyword evidence="16" id="KW-1185">Reference proteome</keyword>
<keyword evidence="10 12" id="KW-0472">Membrane</keyword>
<evidence type="ECO:0000256" key="6">
    <source>
        <dbReference type="ARBA" id="ARBA00022729"/>
    </source>
</evidence>
<feature type="signal peptide" evidence="13">
    <location>
        <begin position="1"/>
        <end position="25"/>
    </location>
</feature>
<dbReference type="Pfam" id="PF00082">
    <property type="entry name" value="Peptidase_S8"/>
    <property type="match status" value="1"/>
</dbReference>
<dbReference type="GO" id="GO:0004252">
    <property type="term" value="F:serine-type endopeptidase activity"/>
    <property type="evidence" value="ECO:0007669"/>
    <property type="project" value="InterPro"/>
</dbReference>
<dbReference type="Proteomes" id="UP000006072">
    <property type="component" value="Unassembled WGS sequence"/>
</dbReference>
<comment type="similarity">
    <text evidence="2 11">Belongs to the peptidase S8 family.</text>
</comment>
<evidence type="ECO:0000256" key="11">
    <source>
        <dbReference type="PROSITE-ProRule" id="PRU01240"/>
    </source>
</evidence>
<accession>K0V4L9</accession>
<dbReference type="NCBIfam" id="TIGR03921">
    <property type="entry name" value="T7SS_mycosin"/>
    <property type="match status" value="1"/>
</dbReference>
<dbReference type="PANTHER" id="PTHR42884">
    <property type="entry name" value="PROPROTEIN CONVERTASE SUBTILISIN/KEXIN-RELATED"/>
    <property type="match status" value="1"/>
</dbReference>
<dbReference type="PRINTS" id="PR00723">
    <property type="entry name" value="SUBTILISIN"/>
</dbReference>
<dbReference type="PATRIC" id="fig|1194972.3.peg.4648"/>
<keyword evidence="6 13" id="KW-0732">Signal</keyword>
<reference evidence="15 16" key="1">
    <citation type="journal article" date="2012" name="J. Bacteriol.">
        <title>Complete Genome Sequence of Mycobacterium vaccae Type Strain ATCC 25954.</title>
        <authorList>
            <person name="Ho Y.S."/>
            <person name="Adroub S.A."/>
            <person name="Abadi M."/>
            <person name="Al Alwan B."/>
            <person name="Alkhateeb R."/>
            <person name="Gao G."/>
            <person name="Ragab A."/>
            <person name="Ali S."/>
            <person name="van Soolingen D."/>
            <person name="Bitter W."/>
            <person name="Pain A."/>
            <person name="Abdallah A.M."/>
        </authorList>
    </citation>
    <scope>NUCLEOTIDE SEQUENCE [LARGE SCALE GENOMIC DNA]</scope>
    <source>
        <strain evidence="15 16">ATCC 25954</strain>
    </source>
</reference>
<dbReference type="EMBL" id="ALQA01000067">
    <property type="protein sequence ID" value="EJZ05994.1"/>
    <property type="molecule type" value="Genomic_DNA"/>
</dbReference>
<dbReference type="Gene3D" id="3.40.50.200">
    <property type="entry name" value="Peptidase S8/S53 domain"/>
    <property type="match status" value="1"/>
</dbReference>
<evidence type="ECO:0000256" key="9">
    <source>
        <dbReference type="ARBA" id="ARBA00022989"/>
    </source>
</evidence>
<dbReference type="SUPFAM" id="SSF52743">
    <property type="entry name" value="Subtilisin-like"/>
    <property type="match status" value="1"/>
</dbReference>
<dbReference type="HOGENOM" id="CLU_011263_13_1_11"/>
<evidence type="ECO:0000256" key="7">
    <source>
        <dbReference type="ARBA" id="ARBA00022801"/>
    </source>
</evidence>
<evidence type="ECO:0000256" key="10">
    <source>
        <dbReference type="ARBA" id="ARBA00023136"/>
    </source>
</evidence>
<dbReference type="GO" id="GO:0016485">
    <property type="term" value="P:protein processing"/>
    <property type="evidence" value="ECO:0007669"/>
    <property type="project" value="TreeGrafter"/>
</dbReference>
<dbReference type="InterPro" id="IPR015500">
    <property type="entry name" value="Peptidase_S8_subtilisin-rel"/>
</dbReference>
<evidence type="ECO:0000256" key="4">
    <source>
        <dbReference type="ARBA" id="ARBA00022670"/>
    </source>
</evidence>
<comment type="caution">
    <text evidence="15">The sequence shown here is derived from an EMBL/GenBank/DDBJ whole genome shotgun (WGS) entry which is preliminary data.</text>
</comment>
<feature type="domain" description="Peptidase S8/S53" evidence="14">
    <location>
        <begin position="90"/>
        <end position="389"/>
    </location>
</feature>
<evidence type="ECO:0000256" key="8">
    <source>
        <dbReference type="ARBA" id="ARBA00022825"/>
    </source>
</evidence>
<evidence type="ECO:0000256" key="5">
    <source>
        <dbReference type="ARBA" id="ARBA00022692"/>
    </source>
</evidence>
<evidence type="ECO:0000256" key="3">
    <source>
        <dbReference type="ARBA" id="ARBA00022475"/>
    </source>
</evidence>
<evidence type="ECO:0000259" key="14">
    <source>
        <dbReference type="Pfam" id="PF00082"/>
    </source>
</evidence>
<organism evidence="15 16">
    <name type="scientific">Mycolicibacterium vaccae ATCC 25954</name>
    <dbReference type="NCBI Taxonomy" id="1194972"/>
    <lineage>
        <taxon>Bacteria</taxon>
        <taxon>Bacillati</taxon>
        <taxon>Actinomycetota</taxon>
        <taxon>Actinomycetes</taxon>
        <taxon>Mycobacteriales</taxon>
        <taxon>Mycobacteriaceae</taxon>
        <taxon>Mycolicibacterium</taxon>
    </lineage>
</organism>
<evidence type="ECO:0000313" key="16">
    <source>
        <dbReference type="Proteomes" id="UP000006072"/>
    </source>
</evidence>
<keyword evidence="4" id="KW-0645">Protease</keyword>
<keyword evidence="3" id="KW-1003">Cell membrane</keyword>
<dbReference type="PANTHER" id="PTHR42884:SF14">
    <property type="entry name" value="NEUROENDOCRINE CONVERTASE 1"/>
    <property type="match status" value="1"/>
</dbReference>
<comment type="subcellular location">
    <subcellularLocation>
        <location evidence="1">Cell membrane</location>
        <topology evidence="1">Single-pass membrane protein</topology>
    </subcellularLocation>
</comment>
<keyword evidence="8" id="KW-0720">Serine protease</keyword>
<proteinExistence type="inferred from homology"/>
<evidence type="ECO:0000256" key="12">
    <source>
        <dbReference type="SAM" id="Phobius"/>
    </source>
</evidence>
<keyword evidence="5 12" id="KW-0812">Transmembrane</keyword>
<feature type="chain" id="PRO_5003838972" evidence="13">
    <location>
        <begin position="26"/>
        <end position="459"/>
    </location>
</feature>
<dbReference type="InterPro" id="IPR000209">
    <property type="entry name" value="Peptidase_S8/S53_dom"/>
</dbReference>
<evidence type="ECO:0000256" key="1">
    <source>
        <dbReference type="ARBA" id="ARBA00004162"/>
    </source>
</evidence>
<keyword evidence="9 12" id="KW-1133">Transmembrane helix</keyword>
<comment type="caution">
    <text evidence="11">Lacks conserved residue(s) required for the propagation of feature annotation.</text>
</comment>
<dbReference type="eggNOG" id="COG1404">
    <property type="taxonomic scope" value="Bacteria"/>
</dbReference>
<dbReference type="GO" id="GO:0005886">
    <property type="term" value="C:plasma membrane"/>
    <property type="evidence" value="ECO:0007669"/>
    <property type="project" value="UniProtKB-SubCell"/>
</dbReference>
<feature type="transmembrane region" description="Helical" evidence="12">
    <location>
        <begin position="431"/>
        <end position="452"/>
    </location>
</feature>
<dbReference type="PROSITE" id="PS51892">
    <property type="entry name" value="SUBTILASE"/>
    <property type="match status" value="1"/>
</dbReference>
<evidence type="ECO:0000256" key="2">
    <source>
        <dbReference type="ARBA" id="ARBA00011073"/>
    </source>
</evidence>
<dbReference type="AlphaFoldDB" id="K0V4L9"/>